<keyword evidence="2" id="KW-1185">Reference proteome</keyword>
<gene>
    <name evidence="1" type="ORF">N1851_015504</name>
</gene>
<name>A0AA47P0B1_MERPO</name>
<dbReference type="Proteomes" id="UP001174136">
    <property type="component" value="Unassembled WGS sequence"/>
</dbReference>
<dbReference type="EMBL" id="JAOPHQ010002848">
    <property type="protein sequence ID" value="KAK0145606.1"/>
    <property type="molecule type" value="Genomic_DNA"/>
</dbReference>
<evidence type="ECO:0000313" key="2">
    <source>
        <dbReference type="Proteomes" id="UP001174136"/>
    </source>
</evidence>
<dbReference type="PANTHER" id="PTHR31025:SF25">
    <property type="entry name" value="ZINC FINGER (C2H2)-60"/>
    <property type="match status" value="1"/>
</dbReference>
<reference evidence="1" key="1">
    <citation type="journal article" date="2023" name="Front. Mar. Sci.">
        <title>A new Merluccius polli reference genome to investigate the effects of global change in West African waters.</title>
        <authorList>
            <person name="Mateo J.L."/>
            <person name="Blanco-Fernandez C."/>
            <person name="Garcia-Vazquez E."/>
            <person name="Machado-Schiaffino G."/>
        </authorList>
    </citation>
    <scope>NUCLEOTIDE SEQUENCE</scope>
    <source>
        <strain evidence="1">C29</strain>
        <tissue evidence="1">Fin</tissue>
    </source>
</reference>
<dbReference type="PANTHER" id="PTHR31025">
    <property type="entry name" value="SI:CH211-196P9.1-RELATED"/>
    <property type="match status" value="1"/>
</dbReference>
<evidence type="ECO:0000313" key="1">
    <source>
        <dbReference type="EMBL" id="KAK0145606.1"/>
    </source>
</evidence>
<accession>A0AA47P0B1</accession>
<protein>
    <submittedName>
        <fullName evidence="1">Uncharacterized protein</fullName>
    </submittedName>
</protein>
<comment type="caution">
    <text evidence="1">The sequence shown here is derived from an EMBL/GenBank/DDBJ whole genome shotgun (WGS) entry which is preliminary data.</text>
</comment>
<dbReference type="AlphaFoldDB" id="A0AA47P0B1"/>
<organism evidence="1 2">
    <name type="scientific">Merluccius polli</name>
    <name type="common">Benguela hake</name>
    <name type="synonym">Merluccius cadenati</name>
    <dbReference type="NCBI Taxonomy" id="89951"/>
    <lineage>
        <taxon>Eukaryota</taxon>
        <taxon>Metazoa</taxon>
        <taxon>Chordata</taxon>
        <taxon>Craniata</taxon>
        <taxon>Vertebrata</taxon>
        <taxon>Euteleostomi</taxon>
        <taxon>Actinopterygii</taxon>
        <taxon>Neopterygii</taxon>
        <taxon>Teleostei</taxon>
        <taxon>Neoteleostei</taxon>
        <taxon>Acanthomorphata</taxon>
        <taxon>Zeiogadaria</taxon>
        <taxon>Gadariae</taxon>
        <taxon>Gadiformes</taxon>
        <taxon>Gadoidei</taxon>
        <taxon>Merlucciidae</taxon>
        <taxon>Merluccius</taxon>
    </lineage>
</organism>
<sequence>MAFMVAAEDEMENGELPCKIERPSTCLSRAGNRGENGSSKGIKKPKKAEVNYLPPLPIGDTEATLEKERVDMLQEIKKKNNERIISEKMERSFSFRRQEVVKQCPAIQYFWERRPAEAQNHNGSLGNNSSHYAGLLHSKNAGDIQQKRWSSWDQNMTTSGFTQPVKKMKVHSDTDVSIVIEGTEVLHNCGSVAKACLLLMGIIYSMNFISPPKPKYTFEVFQKLLLELDVLKLSPKILSLQNKLIT</sequence>
<proteinExistence type="predicted"/>